<evidence type="ECO:0000313" key="3">
    <source>
        <dbReference type="Proteomes" id="UP000435112"/>
    </source>
</evidence>
<name>A0A6A3N8E8_9STRA</name>
<evidence type="ECO:0000313" key="2">
    <source>
        <dbReference type="EMBL" id="KAE9037982.1"/>
    </source>
</evidence>
<protein>
    <recommendedName>
        <fullName evidence="4">Secreted protein</fullName>
    </recommendedName>
</protein>
<accession>A0A6A3N8E8</accession>
<reference evidence="2 3" key="1">
    <citation type="submission" date="2018-09" db="EMBL/GenBank/DDBJ databases">
        <title>Genomic investigation of the strawberry pathogen Phytophthora fragariae indicates pathogenicity is determined by transcriptional variation in three key races.</title>
        <authorList>
            <person name="Adams T.M."/>
            <person name="Armitage A.D."/>
            <person name="Sobczyk M.K."/>
            <person name="Bates H.J."/>
            <person name="Dunwell J.M."/>
            <person name="Nellist C.F."/>
            <person name="Harrison R.J."/>
        </authorList>
    </citation>
    <scope>NUCLEOTIDE SEQUENCE [LARGE SCALE GENOMIC DNA]</scope>
    <source>
        <strain evidence="2 3">SCRP324</strain>
    </source>
</reference>
<dbReference type="EMBL" id="QXFU01000280">
    <property type="protein sequence ID" value="KAE9037982.1"/>
    <property type="molecule type" value="Genomic_DNA"/>
</dbReference>
<feature type="signal peptide" evidence="1">
    <location>
        <begin position="1"/>
        <end position="18"/>
    </location>
</feature>
<dbReference type="Proteomes" id="UP000435112">
    <property type="component" value="Unassembled WGS sequence"/>
</dbReference>
<comment type="caution">
    <text evidence="2">The sequence shown here is derived from an EMBL/GenBank/DDBJ whole genome shotgun (WGS) entry which is preliminary data.</text>
</comment>
<sequence>MPTKPLCVFLLAIRFRLSFPFTCIIPSAIVARAFSKSPYSVVHTHLHHNLVLCSRSRDKCGVIAVR</sequence>
<organism evidence="2 3">
    <name type="scientific">Phytophthora rubi</name>
    <dbReference type="NCBI Taxonomy" id="129364"/>
    <lineage>
        <taxon>Eukaryota</taxon>
        <taxon>Sar</taxon>
        <taxon>Stramenopiles</taxon>
        <taxon>Oomycota</taxon>
        <taxon>Peronosporomycetes</taxon>
        <taxon>Peronosporales</taxon>
        <taxon>Peronosporaceae</taxon>
        <taxon>Phytophthora</taxon>
    </lineage>
</organism>
<dbReference type="AlphaFoldDB" id="A0A6A3N8E8"/>
<gene>
    <name evidence="2" type="ORF">PR002_g6278</name>
</gene>
<evidence type="ECO:0008006" key="4">
    <source>
        <dbReference type="Google" id="ProtNLM"/>
    </source>
</evidence>
<proteinExistence type="predicted"/>
<keyword evidence="1" id="KW-0732">Signal</keyword>
<evidence type="ECO:0000256" key="1">
    <source>
        <dbReference type="SAM" id="SignalP"/>
    </source>
</evidence>
<feature type="chain" id="PRO_5025334392" description="Secreted protein" evidence="1">
    <location>
        <begin position="19"/>
        <end position="66"/>
    </location>
</feature>